<dbReference type="GO" id="GO:0004037">
    <property type="term" value="F:allantoicase activity"/>
    <property type="evidence" value="ECO:0007669"/>
    <property type="project" value="UniProtKB-EC"/>
</dbReference>
<dbReference type="InterPro" id="IPR015908">
    <property type="entry name" value="Allantoicase_dom"/>
</dbReference>
<dbReference type="InterPro" id="IPR005164">
    <property type="entry name" value="Allantoicase"/>
</dbReference>
<organism evidence="3">
    <name type="scientific">hydrothermal vent metagenome</name>
    <dbReference type="NCBI Taxonomy" id="652676"/>
    <lineage>
        <taxon>unclassified sequences</taxon>
        <taxon>metagenomes</taxon>
        <taxon>ecological metagenomes</taxon>
    </lineage>
</organism>
<dbReference type="NCBIfam" id="TIGR02961">
    <property type="entry name" value="allantoicase"/>
    <property type="match status" value="1"/>
</dbReference>
<keyword evidence="3" id="KW-0378">Hydrolase</keyword>
<dbReference type="Gene3D" id="2.60.120.260">
    <property type="entry name" value="Galactose-binding domain-like"/>
    <property type="match status" value="2"/>
</dbReference>
<dbReference type="InterPro" id="IPR008979">
    <property type="entry name" value="Galactose-bd-like_sf"/>
</dbReference>
<protein>
    <submittedName>
        <fullName evidence="3">Allantoicase</fullName>
        <ecNumber evidence="3">3.5.3.4</ecNumber>
    </submittedName>
</protein>
<proteinExistence type="inferred from homology"/>
<feature type="domain" description="Allantoicase" evidence="2">
    <location>
        <begin position="20"/>
        <end position="165"/>
    </location>
</feature>
<name>A0A3B0R4Y9_9ZZZZ</name>
<dbReference type="SUPFAM" id="SSF49785">
    <property type="entry name" value="Galactose-binding domain-like"/>
    <property type="match status" value="2"/>
</dbReference>
<dbReference type="PIRSF" id="PIRSF016516">
    <property type="entry name" value="Allantoicase"/>
    <property type="match status" value="1"/>
</dbReference>
<dbReference type="EC" id="3.5.3.4" evidence="3"/>
<dbReference type="GO" id="GO:0000256">
    <property type="term" value="P:allantoin catabolic process"/>
    <property type="evidence" value="ECO:0007669"/>
    <property type="project" value="InterPro"/>
</dbReference>
<accession>A0A3B0R4Y9</accession>
<evidence type="ECO:0000259" key="2">
    <source>
        <dbReference type="Pfam" id="PF03561"/>
    </source>
</evidence>
<dbReference type="HAMAP" id="MF_00813">
    <property type="entry name" value="Allantoicase"/>
    <property type="match status" value="1"/>
</dbReference>
<dbReference type="PANTHER" id="PTHR12045">
    <property type="entry name" value="ALLANTOICASE"/>
    <property type="match status" value="1"/>
</dbReference>
<dbReference type="PANTHER" id="PTHR12045:SF3">
    <property type="entry name" value="INACTIVE ALLANTOICASE-RELATED"/>
    <property type="match status" value="1"/>
</dbReference>
<dbReference type="EMBL" id="UOED01000034">
    <property type="protein sequence ID" value="VAV88544.1"/>
    <property type="molecule type" value="Genomic_DNA"/>
</dbReference>
<comment type="similarity">
    <text evidence="1">Belongs to the allantoicase family.</text>
</comment>
<dbReference type="Pfam" id="PF03561">
    <property type="entry name" value="Allantoicase"/>
    <property type="match status" value="2"/>
</dbReference>
<feature type="domain" description="Allantoicase" evidence="2">
    <location>
        <begin position="186"/>
        <end position="328"/>
    </location>
</feature>
<dbReference type="AlphaFoldDB" id="A0A3B0R4Y9"/>
<sequence length="330" mass="36930">MTVIPEFASRFIDLAQPRLGAEVVFATDDFFAPKERLISPMDPVFIPDKYDDNGKWMDGWESRRKRIPGHDHCIVKLGKPGRIKGLEIDTRHFTGNYPPAASVEVCSSPAAIPAQDAVWTEILPKQDLSGDSRHFYDIDNDQVWTHVRLHIYPDGGVARLRVYGVIEIDWAAVRGQEVDLAAMEWGGVPITCNDAHFGVPANIISPGTAKNMGDGWETRRRRTPGHDWAIFALGTAGIIDRAVIETTYFKGNYPDRFSMQAILAETLAASDLEAQSASWPILLPEQKLSANNRHNYKAEIENLDPVSHVRLNIFPDGGIARMRLYGKIRE</sequence>
<evidence type="ECO:0000256" key="1">
    <source>
        <dbReference type="ARBA" id="ARBA00009242"/>
    </source>
</evidence>
<evidence type="ECO:0000313" key="3">
    <source>
        <dbReference type="EMBL" id="VAV88544.1"/>
    </source>
</evidence>
<reference evidence="3" key="1">
    <citation type="submission" date="2018-06" db="EMBL/GenBank/DDBJ databases">
        <authorList>
            <person name="Zhirakovskaya E."/>
        </authorList>
    </citation>
    <scope>NUCLEOTIDE SEQUENCE</scope>
</reference>
<gene>
    <name evidence="3" type="ORF">MNBD_ALPHA02-1036</name>
</gene>